<accession>A0A2M8KDG1</accession>
<dbReference type="Gene3D" id="1.10.275.10">
    <property type="entry name" value="Fumarase/aspartase (N-terminal domain)"/>
    <property type="match status" value="1"/>
</dbReference>
<comment type="caution">
    <text evidence="5">The sequence shown here is derived from an EMBL/GenBank/DDBJ whole genome shotgun (WGS) entry which is preliminary data.</text>
</comment>
<dbReference type="Proteomes" id="UP000231450">
    <property type="component" value="Unassembled WGS sequence"/>
</dbReference>
<dbReference type="InterPro" id="IPR000362">
    <property type="entry name" value="Fumarate_lyase_fam"/>
</dbReference>
<evidence type="ECO:0000256" key="2">
    <source>
        <dbReference type="ARBA" id="ARBA00012338"/>
    </source>
</evidence>
<evidence type="ECO:0000259" key="4">
    <source>
        <dbReference type="Pfam" id="PF00206"/>
    </source>
</evidence>
<evidence type="ECO:0000256" key="1">
    <source>
        <dbReference type="ARBA" id="ARBA00004941"/>
    </source>
</evidence>
<dbReference type="EC" id="4.3.2.1" evidence="2"/>
<dbReference type="GO" id="GO:0005829">
    <property type="term" value="C:cytosol"/>
    <property type="evidence" value="ECO:0007669"/>
    <property type="project" value="TreeGrafter"/>
</dbReference>
<feature type="non-terminal residue" evidence="5">
    <location>
        <position position="185"/>
    </location>
</feature>
<evidence type="ECO:0000313" key="5">
    <source>
        <dbReference type="EMBL" id="PJE57959.1"/>
    </source>
</evidence>
<dbReference type="Pfam" id="PF00206">
    <property type="entry name" value="Lyase_1"/>
    <property type="match status" value="1"/>
</dbReference>
<keyword evidence="3" id="KW-0055">Arginine biosynthesis</keyword>
<dbReference type="GO" id="GO:0004056">
    <property type="term" value="F:argininosuccinate lyase activity"/>
    <property type="evidence" value="ECO:0007669"/>
    <property type="project" value="UniProtKB-EC"/>
</dbReference>
<organism evidence="5 6">
    <name type="scientific">Candidatus Portnoybacteria bacterium CG10_big_fil_rev_8_21_14_0_10_36_7</name>
    <dbReference type="NCBI Taxonomy" id="1974812"/>
    <lineage>
        <taxon>Bacteria</taxon>
        <taxon>Candidatus Portnoyibacteriota</taxon>
    </lineage>
</organism>
<keyword evidence="3" id="KW-0028">Amino-acid biosynthesis</keyword>
<name>A0A2M8KDG1_9BACT</name>
<protein>
    <recommendedName>
        <fullName evidence="2">argininosuccinate lyase</fullName>
        <ecNumber evidence="2">4.3.2.1</ecNumber>
    </recommendedName>
</protein>
<dbReference type="PRINTS" id="PR00149">
    <property type="entry name" value="FUMRATELYASE"/>
</dbReference>
<dbReference type="SUPFAM" id="SSF48557">
    <property type="entry name" value="L-aspartase-like"/>
    <property type="match status" value="1"/>
</dbReference>
<dbReference type="PANTHER" id="PTHR43814:SF1">
    <property type="entry name" value="ARGININOSUCCINATE LYASE"/>
    <property type="match status" value="1"/>
</dbReference>
<proteinExistence type="predicted"/>
<sequence length="185" mass="20875">MWGGAFKDKPDETIIAFLSGRDVISIPPVDELLLQYDLQASMAHVKMLAKQSLISKEDEKKLLKGLQEIEKLFKQNKFKLDPSKEDVHTNIEAYLIDKLGIEVGGKVHTARSRNDQVVVATRLLLRDAVTKHIASLIDLNEAIAKIADKHAKTIMPGYTHHQKAMPTTFKQVLLSFVAMFERDLE</sequence>
<comment type="pathway">
    <text evidence="1">Amino-acid biosynthesis; L-arginine biosynthesis; L-arginine from L-ornithine and carbamoyl phosphate: step 3/3.</text>
</comment>
<reference evidence="6" key="1">
    <citation type="submission" date="2017-09" db="EMBL/GenBank/DDBJ databases">
        <title>Depth-based differentiation of microbial function through sediment-hosted aquifers and enrichment of novel symbionts in the deep terrestrial subsurface.</title>
        <authorList>
            <person name="Probst A.J."/>
            <person name="Ladd B."/>
            <person name="Jarett J.K."/>
            <person name="Geller-Mcgrath D.E."/>
            <person name="Sieber C.M.K."/>
            <person name="Emerson J.B."/>
            <person name="Anantharaman K."/>
            <person name="Thomas B.C."/>
            <person name="Malmstrom R."/>
            <person name="Stieglmeier M."/>
            <person name="Klingl A."/>
            <person name="Woyke T."/>
            <person name="Ryan C.M."/>
            <person name="Banfield J.F."/>
        </authorList>
    </citation>
    <scope>NUCLEOTIDE SEQUENCE [LARGE SCALE GENOMIC DNA]</scope>
</reference>
<dbReference type="AlphaFoldDB" id="A0A2M8KDG1"/>
<dbReference type="PANTHER" id="PTHR43814">
    <property type="entry name" value="ARGININOSUCCINATE LYASE"/>
    <property type="match status" value="1"/>
</dbReference>
<dbReference type="GO" id="GO:0042450">
    <property type="term" value="P:L-arginine biosynthetic process via ornithine"/>
    <property type="evidence" value="ECO:0007669"/>
    <property type="project" value="InterPro"/>
</dbReference>
<dbReference type="InterPro" id="IPR024083">
    <property type="entry name" value="Fumarase/histidase_N"/>
</dbReference>
<dbReference type="InterPro" id="IPR009049">
    <property type="entry name" value="Argininosuccinate_lyase"/>
</dbReference>
<evidence type="ECO:0000313" key="6">
    <source>
        <dbReference type="Proteomes" id="UP000231450"/>
    </source>
</evidence>
<dbReference type="InterPro" id="IPR022761">
    <property type="entry name" value="Fumarate_lyase_N"/>
</dbReference>
<dbReference type="Gene3D" id="1.20.200.10">
    <property type="entry name" value="Fumarase/aspartase (Central domain)"/>
    <property type="match status" value="1"/>
</dbReference>
<keyword evidence="5" id="KW-0456">Lyase</keyword>
<gene>
    <name evidence="5" type="ORF">COU81_03285</name>
</gene>
<dbReference type="InterPro" id="IPR008948">
    <property type="entry name" value="L-Aspartase-like"/>
</dbReference>
<dbReference type="EMBL" id="PFDW01000068">
    <property type="protein sequence ID" value="PJE57959.1"/>
    <property type="molecule type" value="Genomic_DNA"/>
</dbReference>
<feature type="domain" description="Fumarate lyase N-terminal" evidence="4">
    <location>
        <begin position="35"/>
        <end position="185"/>
    </location>
</feature>
<evidence type="ECO:0000256" key="3">
    <source>
        <dbReference type="ARBA" id="ARBA00022571"/>
    </source>
</evidence>
<dbReference type="UniPathway" id="UPA00068">
    <property type="reaction ID" value="UER00114"/>
</dbReference>
<dbReference type="PRINTS" id="PR00145">
    <property type="entry name" value="ARGSUCLYASE"/>
</dbReference>